<dbReference type="InterPro" id="IPR036291">
    <property type="entry name" value="NAD(P)-bd_dom_sf"/>
</dbReference>
<name>A0A918J3X7_9FLAO</name>
<dbReference type="Pfam" id="PF01408">
    <property type="entry name" value="GFO_IDH_MocA"/>
    <property type="match status" value="1"/>
</dbReference>
<evidence type="ECO:0000313" key="4">
    <source>
        <dbReference type="Proteomes" id="UP000634668"/>
    </source>
</evidence>
<dbReference type="InterPro" id="IPR006311">
    <property type="entry name" value="TAT_signal"/>
</dbReference>
<evidence type="ECO:0000259" key="2">
    <source>
        <dbReference type="Pfam" id="PF19051"/>
    </source>
</evidence>
<dbReference type="EMBL" id="BMWP01000030">
    <property type="protein sequence ID" value="GGW46571.1"/>
    <property type="molecule type" value="Genomic_DNA"/>
</dbReference>
<dbReference type="InterPro" id="IPR000683">
    <property type="entry name" value="Gfo/Idh/MocA-like_OxRdtase_N"/>
</dbReference>
<dbReference type="SUPFAM" id="SSF55347">
    <property type="entry name" value="Glyceraldehyde-3-phosphate dehydrogenase-like, C-terminal domain"/>
    <property type="match status" value="1"/>
</dbReference>
<dbReference type="Gene3D" id="3.40.50.720">
    <property type="entry name" value="NAD(P)-binding Rossmann-like Domain"/>
    <property type="match status" value="1"/>
</dbReference>
<dbReference type="GO" id="GO:0000166">
    <property type="term" value="F:nucleotide binding"/>
    <property type="evidence" value="ECO:0007669"/>
    <property type="project" value="InterPro"/>
</dbReference>
<dbReference type="PANTHER" id="PTHR43818:SF5">
    <property type="entry name" value="OXIDOREDUCTASE FAMILY PROTEIN"/>
    <property type="match status" value="1"/>
</dbReference>
<dbReference type="Proteomes" id="UP000634668">
    <property type="component" value="Unassembled WGS sequence"/>
</dbReference>
<dbReference type="PANTHER" id="PTHR43818">
    <property type="entry name" value="BCDNA.GH03377"/>
    <property type="match status" value="1"/>
</dbReference>
<organism evidence="3 4">
    <name type="scientific">Arenibacter certesii</name>
    <dbReference type="NCBI Taxonomy" id="228955"/>
    <lineage>
        <taxon>Bacteria</taxon>
        <taxon>Pseudomonadati</taxon>
        <taxon>Bacteroidota</taxon>
        <taxon>Flavobacteriia</taxon>
        <taxon>Flavobacteriales</taxon>
        <taxon>Flavobacteriaceae</taxon>
        <taxon>Arenibacter</taxon>
    </lineage>
</organism>
<gene>
    <name evidence="3" type="ORF">GCM10007383_33510</name>
</gene>
<proteinExistence type="predicted"/>
<dbReference type="InterPro" id="IPR043906">
    <property type="entry name" value="Gfo/Idh/MocA_OxRdtase_bact_C"/>
</dbReference>
<dbReference type="PROSITE" id="PS51318">
    <property type="entry name" value="TAT"/>
    <property type="match status" value="1"/>
</dbReference>
<dbReference type="InterPro" id="IPR050463">
    <property type="entry name" value="Gfo/Idh/MocA_oxidrdct_glycsds"/>
</dbReference>
<feature type="domain" description="Gfo/Idh/MocA-like oxidoreductase bacterial type C-terminal" evidence="2">
    <location>
        <begin position="212"/>
        <end position="275"/>
    </location>
</feature>
<evidence type="ECO:0000313" key="3">
    <source>
        <dbReference type="EMBL" id="GGW46571.1"/>
    </source>
</evidence>
<dbReference type="Gene3D" id="3.30.360.10">
    <property type="entry name" value="Dihydrodipicolinate Reductase, domain 2"/>
    <property type="match status" value="1"/>
</dbReference>
<accession>A0A918J3X7</accession>
<evidence type="ECO:0000259" key="1">
    <source>
        <dbReference type="Pfam" id="PF01408"/>
    </source>
</evidence>
<keyword evidence="4" id="KW-1185">Reference proteome</keyword>
<protein>
    <submittedName>
        <fullName evidence="3">Dehydrogenase</fullName>
    </submittedName>
</protein>
<sequence length="458" mass="50489">MDNRRNFIKKTTLASTGIVVGASAFSAKSYGNILGANDRIILASIGVRGRGEGLLENFAKMYGDGVRIKTICDVDSAFLGERVALAATHQNGNKPGTEEDLRKVYDDKEIDAVVIATPNHWHALSTIWACQAGKHVYIEKPSSHNVWEGRKMVEAARKYNRVVQVGFQNRSISNVMQAMEFLHNRGIGEVFMARGTCFKPRDSFGISPDSAPPATLNYDLWLGPATYRPYNEKRGHYNWHWHWNTGNGDTGNQGPHQFDVARWGLNKNEHPIKVQSMGGIFGISPEECSQETPNTQTSVFEYADGKILEFETRGRYTNHEANLGIKIGNMFYGSEGWLEVNGDTWNAFKGSETAPFAGSGMGIGAAVGGDNTFLTAPDSKGHFGNFIDGLRSGNHSDLNCDIEVGHTSTVLPLIANIAYRVGETLKFDGKTETFINNKEADALLTREYRAPYVVPNKV</sequence>
<feature type="domain" description="Gfo/Idh/MocA-like oxidoreductase N-terminal" evidence="1">
    <location>
        <begin position="97"/>
        <end position="167"/>
    </location>
</feature>
<feature type="domain" description="Gfo/Idh/MocA-like oxidoreductase bacterial type C-terminal" evidence="2">
    <location>
        <begin position="375"/>
        <end position="453"/>
    </location>
</feature>
<reference evidence="3" key="1">
    <citation type="journal article" date="2014" name="Int. J. Syst. Evol. Microbiol.">
        <title>Complete genome sequence of Corynebacterium casei LMG S-19264T (=DSM 44701T), isolated from a smear-ripened cheese.</title>
        <authorList>
            <consortium name="US DOE Joint Genome Institute (JGI-PGF)"/>
            <person name="Walter F."/>
            <person name="Albersmeier A."/>
            <person name="Kalinowski J."/>
            <person name="Ruckert C."/>
        </authorList>
    </citation>
    <scope>NUCLEOTIDE SEQUENCE</scope>
    <source>
        <strain evidence="3">KCTC 12113</strain>
    </source>
</reference>
<dbReference type="Pfam" id="PF19051">
    <property type="entry name" value="GFO_IDH_MocA_C2"/>
    <property type="match status" value="2"/>
</dbReference>
<dbReference type="AlphaFoldDB" id="A0A918J3X7"/>
<comment type="caution">
    <text evidence="3">The sequence shown here is derived from an EMBL/GenBank/DDBJ whole genome shotgun (WGS) entry which is preliminary data.</text>
</comment>
<dbReference type="SUPFAM" id="SSF51735">
    <property type="entry name" value="NAD(P)-binding Rossmann-fold domains"/>
    <property type="match status" value="1"/>
</dbReference>
<reference evidence="3" key="2">
    <citation type="submission" date="2020-09" db="EMBL/GenBank/DDBJ databases">
        <authorList>
            <person name="Sun Q."/>
            <person name="Kim S."/>
        </authorList>
    </citation>
    <scope>NUCLEOTIDE SEQUENCE</scope>
    <source>
        <strain evidence="3">KCTC 12113</strain>
    </source>
</reference>
<dbReference type="RefSeq" id="WP_026814913.1">
    <property type="nucleotide sequence ID" value="NZ_BMWP01000030.1"/>
</dbReference>